<comment type="caution">
    <text evidence="2">The sequence shown here is derived from an EMBL/GenBank/DDBJ whole genome shotgun (WGS) entry which is preliminary data.</text>
</comment>
<dbReference type="Proteomes" id="UP001338309">
    <property type="component" value="Unassembled WGS sequence"/>
</dbReference>
<reference evidence="2 3" key="1">
    <citation type="submission" date="2023-08" db="EMBL/GenBank/DDBJ databases">
        <title>Draft genome sequence of Algoriphagus confluentis.</title>
        <authorList>
            <person name="Takatani N."/>
            <person name="Hosokawa M."/>
            <person name="Sawabe T."/>
        </authorList>
    </citation>
    <scope>NUCLEOTIDE SEQUENCE [LARGE SCALE GENOMIC DNA]</scope>
    <source>
        <strain evidence="2 3">NBRC 111222</strain>
    </source>
</reference>
<name>A0ABQ6PJ53_9BACT</name>
<proteinExistence type="predicted"/>
<keyword evidence="1" id="KW-0472">Membrane</keyword>
<gene>
    <name evidence="2" type="ORF">Aconfl_06370</name>
</gene>
<dbReference type="RefSeq" id="WP_338222794.1">
    <property type="nucleotide sequence ID" value="NZ_BTPD01000002.1"/>
</dbReference>
<keyword evidence="1" id="KW-1133">Transmembrane helix</keyword>
<feature type="transmembrane region" description="Helical" evidence="1">
    <location>
        <begin position="12"/>
        <end position="30"/>
    </location>
</feature>
<protein>
    <submittedName>
        <fullName evidence="2">Uncharacterized protein</fullName>
    </submittedName>
</protein>
<evidence type="ECO:0000256" key="1">
    <source>
        <dbReference type="SAM" id="Phobius"/>
    </source>
</evidence>
<sequence length="97" mass="11197">MLSFLNDIGGIGLLAIGALGLLFFFQWLLIRETLREKRNQSERLRQLEVLVQQEIARSQKALSQVKNLDTLKTETEEKLGLIRVLLEMMQKDSKKDP</sequence>
<keyword evidence="1" id="KW-0812">Transmembrane</keyword>
<evidence type="ECO:0000313" key="2">
    <source>
        <dbReference type="EMBL" id="GMQ27994.1"/>
    </source>
</evidence>
<accession>A0ABQ6PJ53</accession>
<organism evidence="2 3">
    <name type="scientific">Algoriphagus confluentis</name>
    <dbReference type="NCBI Taxonomy" id="1697556"/>
    <lineage>
        <taxon>Bacteria</taxon>
        <taxon>Pseudomonadati</taxon>
        <taxon>Bacteroidota</taxon>
        <taxon>Cytophagia</taxon>
        <taxon>Cytophagales</taxon>
        <taxon>Cyclobacteriaceae</taxon>
        <taxon>Algoriphagus</taxon>
    </lineage>
</organism>
<dbReference type="EMBL" id="BTPD01000002">
    <property type="protein sequence ID" value="GMQ27994.1"/>
    <property type="molecule type" value="Genomic_DNA"/>
</dbReference>
<evidence type="ECO:0000313" key="3">
    <source>
        <dbReference type="Proteomes" id="UP001338309"/>
    </source>
</evidence>
<keyword evidence="3" id="KW-1185">Reference proteome</keyword>